<accession>A0A841GJX6</accession>
<name>A0A841GJX6_9BACT</name>
<sequence length="828" mass="90039">MKRIIYLFIFFIVLTFLLWSCGLKIPNELPKNIEVKYTKHVELPITTFKFETKDITNDLFNSMQEQAINVIDGNPVTLQYATNIEFSPKDLLNDFEQQINDFLENFKNSISLSFSADQAFDIVTQSTTLALPNVPSITGEINLDPISFDDLSLLSITIPLSSSQSSVSTDVTFETDKFSSIHLNAGNVILTSTNPDLELGIIISGKEFKNNDSVADLTLENGQTITLVGTYTGSEAYTTANVEVKLVNLKVDKGTGINSVNSKIAITPISLNALDTKEYQIKLSGNILSDFFIDATNLNLEKEIIIKSESQIVASGSPVTFDENKSINSTVPLTIEATLTLSGSSVDLDISKPITYSIVPNASIIEIQNYPINFTQTIELPENLIETKIGTGTVNLEFSGLSDLQVTGSVFDSTITNAITSSGTIAYIDFSGISLPATITLQTISGKITDNQISFAGFLSDDFEIEQAKISNEFLNSSKQNLSFEIPAKVKDFLNSVDATIVINMDYAATNISDLKLNIQSNFFENKEILLSDSGNATISNNVKTLDFNSLSQINISVEATGTPIIRNIKKGKTYGIDLIISVPKFDLDNFNVKSQKLEILPQTTLVDFSTIDASDILSSLELDIDMPLKFLATNTSIDATLILSLSNNTFEIASNGGTVNIGDYIEQLIRNASSITISASLVTSDGILTKDSIFGFDALVSIPLSGTPTKNIELYTSANDDSLDLSDISPLVNIIDSATITFAKWENSTGLEAKASINGKEFLIGKSTPTISLTNAELKELINSPNISVYLPTEKFIQFNSEGLIDIAPYLILDLKVATNVTFEGGM</sequence>
<protein>
    <submittedName>
        <fullName evidence="1">Uncharacterized protein</fullName>
    </submittedName>
</protein>
<evidence type="ECO:0000313" key="1">
    <source>
        <dbReference type="EMBL" id="MBB6062305.1"/>
    </source>
</evidence>
<comment type="caution">
    <text evidence="1">The sequence shown here is derived from an EMBL/GenBank/DDBJ whole genome shotgun (WGS) entry which is preliminary data.</text>
</comment>
<dbReference type="EMBL" id="JACHEX010000001">
    <property type="protein sequence ID" value="MBB6062305.1"/>
    <property type="molecule type" value="Genomic_DNA"/>
</dbReference>
<reference evidence="1 2" key="1">
    <citation type="submission" date="2020-08" db="EMBL/GenBank/DDBJ databases">
        <title>Genomic Encyclopedia of Type Strains, Phase IV (KMG-IV): sequencing the most valuable type-strain genomes for metagenomic binning, comparative biology and taxonomic classification.</title>
        <authorList>
            <person name="Goeker M."/>
        </authorList>
    </citation>
    <scope>NUCLEOTIDE SEQUENCE [LARGE SCALE GENOMIC DNA]</scope>
    <source>
        <strain evidence="1 2">DSM 13481</strain>
    </source>
</reference>
<proteinExistence type="predicted"/>
<dbReference type="AlphaFoldDB" id="A0A841GJX6"/>
<evidence type="ECO:0000313" key="2">
    <source>
        <dbReference type="Proteomes" id="UP000555828"/>
    </source>
</evidence>
<organism evidence="1 2">
    <name type="scientific">Thermosipho japonicus</name>
    <dbReference type="NCBI Taxonomy" id="90323"/>
    <lineage>
        <taxon>Bacteria</taxon>
        <taxon>Thermotogati</taxon>
        <taxon>Thermotogota</taxon>
        <taxon>Thermotogae</taxon>
        <taxon>Thermotogales</taxon>
        <taxon>Fervidobacteriaceae</taxon>
        <taxon>Thermosipho</taxon>
    </lineage>
</organism>
<keyword evidence="2" id="KW-1185">Reference proteome</keyword>
<gene>
    <name evidence="1" type="ORF">HNP65_000727</name>
</gene>
<dbReference type="RefSeq" id="WP_184618971.1">
    <property type="nucleotide sequence ID" value="NZ_JACHEX010000001.1"/>
</dbReference>
<dbReference type="Proteomes" id="UP000555828">
    <property type="component" value="Unassembled WGS sequence"/>
</dbReference>